<keyword evidence="1" id="KW-0175">Coiled coil</keyword>
<reference evidence="2" key="1">
    <citation type="submission" date="2018-05" db="EMBL/GenBank/DDBJ databases">
        <authorList>
            <person name="Lanie J.A."/>
            <person name="Ng W.-L."/>
            <person name="Kazmierczak K.M."/>
            <person name="Andrzejewski T.M."/>
            <person name="Davidsen T.M."/>
            <person name="Wayne K.J."/>
            <person name="Tettelin H."/>
            <person name="Glass J.I."/>
            <person name="Rusch D."/>
            <person name="Podicherti R."/>
            <person name="Tsui H.-C.T."/>
            <person name="Winkler M.E."/>
        </authorList>
    </citation>
    <scope>NUCLEOTIDE SEQUENCE</scope>
</reference>
<dbReference type="AlphaFoldDB" id="A0A382YVD2"/>
<proteinExistence type="predicted"/>
<organism evidence="2">
    <name type="scientific">marine metagenome</name>
    <dbReference type="NCBI Taxonomy" id="408172"/>
    <lineage>
        <taxon>unclassified sequences</taxon>
        <taxon>metagenomes</taxon>
        <taxon>ecological metagenomes</taxon>
    </lineage>
</organism>
<dbReference type="EMBL" id="UINC01178371">
    <property type="protein sequence ID" value="SVD86488.1"/>
    <property type="molecule type" value="Genomic_DNA"/>
</dbReference>
<accession>A0A382YVD2</accession>
<feature type="non-terminal residue" evidence="2">
    <location>
        <position position="110"/>
    </location>
</feature>
<evidence type="ECO:0000256" key="1">
    <source>
        <dbReference type="SAM" id="Coils"/>
    </source>
</evidence>
<name>A0A382YVD2_9ZZZZ</name>
<protein>
    <submittedName>
        <fullName evidence="2">Uncharacterized protein</fullName>
    </submittedName>
</protein>
<gene>
    <name evidence="2" type="ORF">METZ01_LOCUS439342</name>
</gene>
<feature type="coiled-coil region" evidence="1">
    <location>
        <begin position="33"/>
        <end position="104"/>
    </location>
</feature>
<evidence type="ECO:0000313" key="2">
    <source>
        <dbReference type="EMBL" id="SVD86488.1"/>
    </source>
</evidence>
<dbReference type="Gene3D" id="1.10.287.1490">
    <property type="match status" value="1"/>
</dbReference>
<sequence>MMNQTLEKLIKLQGIDQRLLEIKDFMGDLPTTVENQENEMTTLESKNQNNQDRIKGIEKEMRHYESEIQDKSSKMEKYKDQLYLVKSNKEYDSLNNEIDHIKGEISESET</sequence>